<name>Q5YR35_NOCFA</name>
<dbReference type="HOGENOM" id="CLU_017814_2_1_11"/>
<keyword evidence="15" id="KW-1185">Reference proteome</keyword>
<dbReference type="SUPFAM" id="SSF54211">
    <property type="entry name" value="Ribosomal protein S5 domain 2-like"/>
    <property type="match status" value="1"/>
</dbReference>
<dbReference type="PROSITE" id="PS00627">
    <property type="entry name" value="GHMP_KINASES_ATP"/>
    <property type="match status" value="1"/>
</dbReference>
<feature type="domain" description="Galactokinase N-terminal" evidence="13">
    <location>
        <begin position="31"/>
        <end position="66"/>
    </location>
</feature>
<sequence length="402" mass="41689">MPGFVSSACRPARVGAGRARAAAHNGPVVDTWVAPGRVNIIGEHTDYNDGYVLPIALPLVTRCAARVTAQPVVRVRSRQRPDEPVRAELDAIDAVRTQVPGWARYVLGVVGEFVRRGHPVGGLDLEVDGAVPIGAGLSSSAALSCSVALALRDLFAPQLSERELIDVARAAENDYAGAPTGVLDQSAAVLCTAGHALFLDVRRFTGAAPGTDPGYRQIPFDLARSGLTLLVIDTREAHEHAGGGYAERRAQCEAAAAALGVAALRDVVVPGELGRIEDPVVRRRARHVVTENARVLAVAETLRSGADPREIGPILTAGHASLRDDFEVSTPALDLVVDAALAAGAHGARMVGGGFGGSAIALVESGQADAVAAAVERRLGSAGHRAPRTFTVVPAAGAHREN</sequence>
<dbReference type="Pfam" id="PF10509">
    <property type="entry name" value="GalKase_gal_bdg"/>
    <property type="match status" value="1"/>
</dbReference>
<evidence type="ECO:0000256" key="8">
    <source>
        <dbReference type="ARBA" id="ARBA00023144"/>
    </source>
</evidence>
<dbReference type="eggNOG" id="COG0153">
    <property type="taxonomic scope" value="Bacteria"/>
</dbReference>
<dbReference type="PROSITE" id="PS00106">
    <property type="entry name" value="GALACTOKINASE"/>
    <property type="match status" value="1"/>
</dbReference>
<proteinExistence type="inferred from homology"/>
<evidence type="ECO:0000259" key="13">
    <source>
        <dbReference type="Pfam" id="PF10509"/>
    </source>
</evidence>
<dbReference type="GO" id="GO:0046872">
    <property type="term" value="F:metal ion binding"/>
    <property type="evidence" value="ECO:0007669"/>
    <property type="project" value="UniProtKB-KW"/>
</dbReference>
<evidence type="ECO:0000256" key="1">
    <source>
        <dbReference type="ARBA" id="ARBA00006566"/>
    </source>
</evidence>
<feature type="domain" description="GHMP kinase C-terminal" evidence="12">
    <location>
        <begin position="307"/>
        <end position="378"/>
    </location>
</feature>
<keyword evidence="6" id="KW-0067">ATP-binding</keyword>
<dbReference type="EMBL" id="AP006618">
    <property type="protein sequence ID" value="BAD59356.1"/>
    <property type="molecule type" value="Genomic_DNA"/>
</dbReference>
<gene>
    <name evidence="14" type="primary">galK</name>
    <name evidence="14" type="ordered locus">NFA_45050</name>
</gene>
<evidence type="ECO:0000256" key="5">
    <source>
        <dbReference type="ARBA" id="ARBA00022777"/>
    </source>
</evidence>
<dbReference type="InterPro" id="IPR019539">
    <property type="entry name" value="GalKase_N"/>
</dbReference>
<accession>Q5YR35</accession>
<dbReference type="InterPro" id="IPR020568">
    <property type="entry name" value="Ribosomal_Su5_D2-typ_SF"/>
</dbReference>
<evidence type="ECO:0000313" key="14">
    <source>
        <dbReference type="EMBL" id="BAD59356.1"/>
    </source>
</evidence>
<dbReference type="GO" id="GO:0004335">
    <property type="term" value="F:galactokinase activity"/>
    <property type="evidence" value="ECO:0007669"/>
    <property type="project" value="UniProtKB-UniRule"/>
</dbReference>
<dbReference type="PRINTS" id="PR00473">
    <property type="entry name" value="GALCTOKINASE"/>
</dbReference>
<dbReference type="InterPro" id="IPR000705">
    <property type="entry name" value="Galactokinase"/>
</dbReference>
<evidence type="ECO:0000256" key="9">
    <source>
        <dbReference type="ARBA" id="ARBA00023277"/>
    </source>
</evidence>
<dbReference type="STRING" id="247156.NFA_45050"/>
<dbReference type="PRINTS" id="PR00959">
    <property type="entry name" value="MEVGALKINASE"/>
</dbReference>
<dbReference type="Gene3D" id="3.30.230.10">
    <property type="match status" value="1"/>
</dbReference>
<keyword evidence="2" id="KW-0808">Transferase</keyword>
<dbReference type="InterPro" id="IPR014721">
    <property type="entry name" value="Ribsml_uS5_D2-typ_fold_subgr"/>
</dbReference>
<keyword evidence="9" id="KW-0119">Carbohydrate metabolism</keyword>
<dbReference type="InterPro" id="IPR036554">
    <property type="entry name" value="GHMP_kinase_C_sf"/>
</dbReference>
<dbReference type="NCBIfam" id="TIGR00131">
    <property type="entry name" value="gal_kin"/>
    <property type="match status" value="1"/>
</dbReference>
<dbReference type="EC" id="2.7.1.6" evidence="10"/>
<protein>
    <recommendedName>
        <fullName evidence="10">Galactokinase</fullName>
        <ecNumber evidence="10">2.7.1.6</ecNumber>
    </recommendedName>
</protein>
<keyword evidence="3" id="KW-0479">Metal-binding</keyword>
<dbReference type="PANTHER" id="PTHR10457">
    <property type="entry name" value="MEVALONATE KINASE/GALACTOKINASE"/>
    <property type="match status" value="1"/>
</dbReference>
<keyword evidence="5 14" id="KW-0418">Kinase</keyword>
<evidence type="ECO:0000256" key="10">
    <source>
        <dbReference type="NCBIfam" id="TIGR00131"/>
    </source>
</evidence>
<evidence type="ECO:0000256" key="6">
    <source>
        <dbReference type="ARBA" id="ARBA00022840"/>
    </source>
</evidence>
<comment type="similarity">
    <text evidence="1">Belongs to the GHMP kinase family. GalK subfamily.</text>
</comment>
<keyword evidence="4" id="KW-0547">Nucleotide-binding</keyword>
<evidence type="ECO:0000256" key="2">
    <source>
        <dbReference type="ARBA" id="ARBA00022679"/>
    </source>
</evidence>
<dbReference type="GO" id="GO:0005524">
    <property type="term" value="F:ATP binding"/>
    <property type="evidence" value="ECO:0007669"/>
    <property type="project" value="UniProtKB-UniRule"/>
</dbReference>
<feature type="domain" description="GHMP kinase N-terminal" evidence="11">
    <location>
        <begin position="105"/>
        <end position="190"/>
    </location>
</feature>
<evidence type="ECO:0000259" key="11">
    <source>
        <dbReference type="Pfam" id="PF00288"/>
    </source>
</evidence>
<dbReference type="SUPFAM" id="SSF55060">
    <property type="entry name" value="GHMP Kinase, C-terminal domain"/>
    <property type="match status" value="1"/>
</dbReference>
<evidence type="ECO:0000256" key="4">
    <source>
        <dbReference type="ARBA" id="ARBA00022741"/>
    </source>
</evidence>
<dbReference type="InterPro" id="IPR019741">
    <property type="entry name" value="Galactokinase_CS"/>
</dbReference>
<dbReference type="InterPro" id="IPR006204">
    <property type="entry name" value="GHMP_kinase_N_dom"/>
</dbReference>
<dbReference type="InterPro" id="IPR006206">
    <property type="entry name" value="Mevalonate/galactokinase"/>
</dbReference>
<dbReference type="FunFam" id="3.30.70.890:FF:000001">
    <property type="entry name" value="Galactokinase"/>
    <property type="match status" value="1"/>
</dbReference>
<dbReference type="PANTHER" id="PTHR10457:SF7">
    <property type="entry name" value="GALACTOKINASE-RELATED"/>
    <property type="match status" value="1"/>
</dbReference>
<dbReference type="Gene3D" id="3.30.70.890">
    <property type="entry name" value="GHMP kinase, C-terminal domain"/>
    <property type="match status" value="1"/>
</dbReference>
<evidence type="ECO:0000256" key="7">
    <source>
        <dbReference type="ARBA" id="ARBA00022842"/>
    </source>
</evidence>
<evidence type="ECO:0000259" key="12">
    <source>
        <dbReference type="Pfam" id="PF08544"/>
    </source>
</evidence>
<dbReference type="InterPro" id="IPR013750">
    <property type="entry name" value="GHMP_kinase_C_dom"/>
</dbReference>
<dbReference type="AlphaFoldDB" id="Q5YR35"/>
<dbReference type="GO" id="GO:0006012">
    <property type="term" value="P:galactose metabolic process"/>
    <property type="evidence" value="ECO:0007669"/>
    <property type="project" value="UniProtKB-UniRule"/>
</dbReference>
<dbReference type="Proteomes" id="UP000006820">
    <property type="component" value="Chromosome"/>
</dbReference>
<evidence type="ECO:0000313" key="15">
    <source>
        <dbReference type="Proteomes" id="UP000006820"/>
    </source>
</evidence>
<dbReference type="PIRSF" id="PIRSF000530">
    <property type="entry name" value="Galactokinase"/>
    <property type="match status" value="1"/>
</dbReference>
<dbReference type="KEGG" id="nfa:NFA_45050"/>
<dbReference type="Pfam" id="PF00288">
    <property type="entry name" value="GHMP_kinases_N"/>
    <property type="match status" value="1"/>
</dbReference>
<dbReference type="GO" id="GO:0005829">
    <property type="term" value="C:cytosol"/>
    <property type="evidence" value="ECO:0007669"/>
    <property type="project" value="TreeGrafter"/>
</dbReference>
<keyword evidence="8" id="KW-0299">Galactose metabolism</keyword>
<reference evidence="14 15" key="1">
    <citation type="journal article" date="2004" name="Proc. Natl. Acad. Sci. U.S.A.">
        <title>The complete genomic sequence of Nocardia farcinica IFM 10152.</title>
        <authorList>
            <person name="Ishikawa J."/>
            <person name="Yamashita A."/>
            <person name="Mikami Y."/>
            <person name="Hoshino Y."/>
            <person name="Kurita H."/>
            <person name="Hotta K."/>
            <person name="Shiba T."/>
            <person name="Hattori M."/>
        </authorList>
    </citation>
    <scope>NUCLEOTIDE SEQUENCE [LARGE SCALE GENOMIC DNA]</scope>
    <source>
        <strain evidence="14 15">IFM 10152</strain>
    </source>
</reference>
<keyword evidence="7" id="KW-0460">Magnesium</keyword>
<evidence type="ECO:0000256" key="3">
    <source>
        <dbReference type="ARBA" id="ARBA00022723"/>
    </source>
</evidence>
<dbReference type="InterPro" id="IPR006203">
    <property type="entry name" value="GHMP_knse_ATP-bd_CS"/>
</dbReference>
<dbReference type="Pfam" id="PF08544">
    <property type="entry name" value="GHMP_kinases_C"/>
    <property type="match status" value="1"/>
</dbReference>
<organism evidence="14 15">
    <name type="scientific">Nocardia farcinica (strain IFM 10152)</name>
    <dbReference type="NCBI Taxonomy" id="247156"/>
    <lineage>
        <taxon>Bacteria</taxon>
        <taxon>Bacillati</taxon>
        <taxon>Actinomycetota</taxon>
        <taxon>Actinomycetes</taxon>
        <taxon>Mycobacteriales</taxon>
        <taxon>Nocardiaceae</taxon>
        <taxon>Nocardia</taxon>
    </lineage>
</organism>